<protein>
    <recommendedName>
        <fullName evidence="5">Tetratricopeptide repeat protein</fullName>
    </recommendedName>
</protein>
<gene>
    <name evidence="3" type="ORF">GCM10007877_07570</name>
</gene>
<dbReference type="Proteomes" id="UP001156870">
    <property type="component" value="Unassembled WGS sequence"/>
</dbReference>
<keyword evidence="2" id="KW-1133">Transmembrane helix</keyword>
<evidence type="ECO:0008006" key="5">
    <source>
        <dbReference type="Google" id="ProtNLM"/>
    </source>
</evidence>
<proteinExistence type="predicted"/>
<keyword evidence="2" id="KW-0472">Membrane</keyword>
<keyword evidence="4" id="KW-1185">Reference proteome</keyword>
<comment type="caution">
    <text evidence="3">The sequence shown here is derived from an EMBL/GenBank/DDBJ whole genome shotgun (WGS) entry which is preliminary data.</text>
</comment>
<sequence length="550" mass="63976">MFDGVTKTEEIEVGKFSYVSVLIVVAIFIVACYFFVSANSAPLRTIVISSNNMMNLKNERSADFDKTNYIASKIVEDELEAIIVNDSKRVLVSKKEWVDGLSWRQEAERLGIDEIIHSKVFCDDAECKVRISIYTSESDSEIIKVEKVFPHKDLLVFSNLVDKFILDKLFFEKSGHYHESDDAILRAYYSYRRKVDNFILTDEIISEIEVFSEENTGFMGARLLLLDAYMSKTNDDSVSRHEWLRKAFEYVNRLDESFPYEPLVERAKYKVNLARRDIEAAEKNLERMGNISGIDVNQLILDKLNLRLEMGELEKVYSELIKSEHLRETNTYFHLKAKMELMLDYEEELLETSLRWVEVYPSFISKYYLASAYSYWGEFMAAIDLYEQLVREGFDHDVYVNLALAQFFTGDYRSSLRTLDEIARNEESTASDLLNYGEVMKALNLEEANSYFRKVIQYCESNEIQDIDLTYKALAHAHLGESEKALISLQEAAQSELYRQTLHLYSFYIHSLVGNEVAALHNGEQALKHGIRPHWLNLPWTEKYYNKLSI</sequence>
<evidence type="ECO:0000256" key="2">
    <source>
        <dbReference type="SAM" id="Phobius"/>
    </source>
</evidence>
<keyword evidence="1" id="KW-0175">Coiled coil</keyword>
<dbReference type="Gene3D" id="1.25.40.10">
    <property type="entry name" value="Tetratricopeptide repeat domain"/>
    <property type="match status" value="1"/>
</dbReference>
<keyword evidence="2" id="KW-0812">Transmembrane</keyword>
<dbReference type="AlphaFoldDB" id="A0AA37T2A3"/>
<reference evidence="3 4" key="1">
    <citation type="journal article" date="2014" name="Int. J. Syst. Evol. Microbiol.">
        <title>Complete genome sequence of Corynebacterium casei LMG S-19264T (=DSM 44701T), isolated from a smear-ripened cheese.</title>
        <authorList>
            <consortium name="US DOE Joint Genome Institute (JGI-PGF)"/>
            <person name="Walter F."/>
            <person name="Albersmeier A."/>
            <person name="Kalinowski J."/>
            <person name="Ruckert C."/>
        </authorList>
    </citation>
    <scope>NUCLEOTIDE SEQUENCE [LARGE SCALE GENOMIC DNA]</scope>
    <source>
        <strain evidence="3 4">NBRC 110095</strain>
    </source>
</reference>
<feature type="transmembrane region" description="Helical" evidence="2">
    <location>
        <begin position="16"/>
        <end position="36"/>
    </location>
</feature>
<dbReference type="InterPro" id="IPR011990">
    <property type="entry name" value="TPR-like_helical_dom_sf"/>
</dbReference>
<evidence type="ECO:0000313" key="4">
    <source>
        <dbReference type="Proteomes" id="UP001156870"/>
    </source>
</evidence>
<evidence type="ECO:0000313" key="3">
    <source>
        <dbReference type="EMBL" id="GLS25043.1"/>
    </source>
</evidence>
<feature type="coiled-coil region" evidence="1">
    <location>
        <begin position="264"/>
        <end position="291"/>
    </location>
</feature>
<accession>A0AA37T2A3</accession>
<organism evidence="3 4">
    <name type="scientific">Marinibactrum halimedae</name>
    <dbReference type="NCBI Taxonomy" id="1444977"/>
    <lineage>
        <taxon>Bacteria</taxon>
        <taxon>Pseudomonadati</taxon>
        <taxon>Pseudomonadota</taxon>
        <taxon>Gammaproteobacteria</taxon>
        <taxon>Cellvibrionales</taxon>
        <taxon>Cellvibrionaceae</taxon>
        <taxon>Marinibactrum</taxon>
    </lineage>
</organism>
<dbReference type="PROSITE" id="PS51257">
    <property type="entry name" value="PROKAR_LIPOPROTEIN"/>
    <property type="match status" value="1"/>
</dbReference>
<dbReference type="EMBL" id="BSPD01000021">
    <property type="protein sequence ID" value="GLS25043.1"/>
    <property type="molecule type" value="Genomic_DNA"/>
</dbReference>
<name>A0AA37T2A3_9GAMM</name>
<dbReference type="SUPFAM" id="SSF48452">
    <property type="entry name" value="TPR-like"/>
    <property type="match status" value="1"/>
</dbReference>
<evidence type="ECO:0000256" key="1">
    <source>
        <dbReference type="SAM" id="Coils"/>
    </source>
</evidence>
<dbReference type="RefSeq" id="WP_232592692.1">
    <property type="nucleotide sequence ID" value="NZ_BSPD01000021.1"/>
</dbReference>